<dbReference type="GO" id="GO:0004557">
    <property type="term" value="F:alpha-galactosidase activity"/>
    <property type="evidence" value="ECO:0000318"/>
    <property type="project" value="GO_Central"/>
</dbReference>
<dbReference type="EC" id="3.2.1.-" evidence="4"/>
<dbReference type="OrthoDB" id="5795902at2759"/>
<dbReference type="EMBL" id="AMQM01001350">
    <property type="status" value="NOT_ANNOTATED_CDS"/>
    <property type="molecule type" value="Genomic_DNA"/>
</dbReference>
<protein>
    <recommendedName>
        <fullName evidence="4">Alpha-galactosidase</fullName>
        <ecNumber evidence="4">3.2.1.-</ecNumber>
    </recommendedName>
</protein>
<accession>T1ELQ6</accession>
<dbReference type="GO" id="GO:0009311">
    <property type="term" value="P:oligosaccharide metabolic process"/>
    <property type="evidence" value="ECO:0000318"/>
    <property type="project" value="GO_Central"/>
</dbReference>
<organism evidence="6 7">
    <name type="scientific">Helobdella robusta</name>
    <name type="common">Californian leech</name>
    <dbReference type="NCBI Taxonomy" id="6412"/>
    <lineage>
        <taxon>Eukaryota</taxon>
        <taxon>Metazoa</taxon>
        <taxon>Spiralia</taxon>
        <taxon>Lophotrochozoa</taxon>
        <taxon>Annelida</taxon>
        <taxon>Clitellata</taxon>
        <taxon>Hirudinea</taxon>
        <taxon>Rhynchobdellida</taxon>
        <taxon>Glossiphoniidae</taxon>
        <taxon>Helobdella</taxon>
    </lineage>
</organism>
<dbReference type="KEGG" id="hro:HELRODRAFT_155996"/>
<dbReference type="GO" id="GO:0005737">
    <property type="term" value="C:cytoplasm"/>
    <property type="evidence" value="ECO:0000318"/>
    <property type="project" value="GO_Central"/>
</dbReference>
<sequence>MGWLSWERYRCMTDCVNYPDDCISEKLFKNTADQIVDGGYKDAGYEYVMIDDCWQAQTRDGANKLQPDPDRFPNGIKYLADYIHKLGLKFGIYSDVGDTSCAGFPGTEYHFEEDAQTFADWTIDFLKLDGCYYDMDNIPPNGVLPESNWPPDWLPLRLALLLGIRWQAAKHCNSWRNCHDIDDSWDSLLGIVNCEGDDKTHFLEVAGPGNFNDADIVAYSLSSSWPSSSSPSFQKRYYQ</sequence>
<dbReference type="SUPFAM" id="SSF51445">
    <property type="entry name" value="(Trans)glycosidases"/>
    <property type="match status" value="1"/>
</dbReference>
<keyword evidence="3 4" id="KW-0326">Glycosidase</keyword>
<dbReference type="InterPro" id="IPR002241">
    <property type="entry name" value="Glyco_hydro_27"/>
</dbReference>
<dbReference type="EnsemblMetazoa" id="HelroT155996">
    <property type="protein sequence ID" value="HelroP155996"/>
    <property type="gene ID" value="HelroG155996"/>
</dbReference>
<dbReference type="AlphaFoldDB" id="T1ELQ6"/>
<dbReference type="PANTHER" id="PTHR11452:SF83">
    <property type="entry name" value="ALPHA-GALACTOSIDASE"/>
    <property type="match status" value="1"/>
</dbReference>
<dbReference type="InParanoid" id="T1ELQ6"/>
<keyword evidence="7" id="KW-1185">Reference proteome</keyword>
<dbReference type="PROSITE" id="PS00512">
    <property type="entry name" value="ALPHA_GALACTOSIDASE"/>
    <property type="match status" value="1"/>
</dbReference>
<evidence type="ECO:0000313" key="6">
    <source>
        <dbReference type="EnsemblMetazoa" id="HelroP155996"/>
    </source>
</evidence>
<name>T1ELQ6_HELRO</name>
<dbReference type="CTD" id="20197506"/>
<proteinExistence type="inferred from homology"/>
<dbReference type="eggNOG" id="KOG2366">
    <property type="taxonomic scope" value="Eukaryota"/>
</dbReference>
<dbReference type="InterPro" id="IPR017853">
    <property type="entry name" value="GH"/>
</dbReference>
<reference evidence="6" key="3">
    <citation type="submission" date="2015-06" db="UniProtKB">
        <authorList>
            <consortium name="EnsemblMetazoa"/>
        </authorList>
    </citation>
    <scope>IDENTIFICATION</scope>
</reference>
<dbReference type="EMBL" id="AMQM01001351">
    <property type="status" value="NOT_ANNOTATED_CDS"/>
    <property type="molecule type" value="Genomic_DNA"/>
</dbReference>
<dbReference type="PANTHER" id="PTHR11452">
    <property type="entry name" value="ALPHA-GALACTOSIDASE/ALPHA-N-ACETYLGALACTOSAMINIDASE"/>
    <property type="match status" value="1"/>
</dbReference>
<dbReference type="CDD" id="cd14792">
    <property type="entry name" value="GH27"/>
    <property type="match status" value="1"/>
</dbReference>
<dbReference type="STRING" id="6412.T1ELQ6"/>
<reference evidence="5 7" key="2">
    <citation type="journal article" date="2013" name="Nature">
        <title>Insights into bilaterian evolution from three spiralian genomes.</title>
        <authorList>
            <person name="Simakov O."/>
            <person name="Marletaz F."/>
            <person name="Cho S.J."/>
            <person name="Edsinger-Gonzales E."/>
            <person name="Havlak P."/>
            <person name="Hellsten U."/>
            <person name="Kuo D.H."/>
            <person name="Larsson T."/>
            <person name="Lv J."/>
            <person name="Arendt D."/>
            <person name="Savage R."/>
            <person name="Osoegawa K."/>
            <person name="de Jong P."/>
            <person name="Grimwood J."/>
            <person name="Chapman J.A."/>
            <person name="Shapiro H."/>
            <person name="Aerts A."/>
            <person name="Otillar R.P."/>
            <person name="Terry A.Y."/>
            <person name="Boore J.L."/>
            <person name="Grigoriev I.V."/>
            <person name="Lindberg D.R."/>
            <person name="Seaver E.C."/>
            <person name="Weisblat D.A."/>
            <person name="Putnam N.H."/>
            <person name="Rokhsar D.S."/>
        </authorList>
    </citation>
    <scope>NUCLEOTIDE SEQUENCE</scope>
</reference>
<comment type="subunit">
    <text evidence="4">Homodimer.</text>
</comment>
<dbReference type="GeneID" id="20197506"/>
<dbReference type="InterPro" id="IPR013785">
    <property type="entry name" value="Aldolase_TIM"/>
</dbReference>
<keyword evidence="4" id="KW-1015">Disulfide bond</keyword>
<evidence type="ECO:0000256" key="3">
    <source>
        <dbReference type="ARBA" id="ARBA00023295"/>
    </source>
</evidence>
<dbReference type="OMA" id="DMVPAWR"/>
<dbReference type="HOGENOM" id="CLU_013093_4_1_1"/>
<dbReference type="GO" id="GO:0016139">
    <property type="term" value="P:glycoside catabolic process"/>
    <property type="evidence" value="ECO:0000318"/>
    <property type="project" value="GO_Central"/>
</dbReference>
<dbReference type="Pfam" id="PF16499">
    <property type="entry name" value="Melibiase_2"/>
    <property type="match status" value="2"/>
</dbReference>
<dbReference type="EMBL" id="KB097495">
    <property type="protein sequence ID" value="ESN96192.1"/>
    <property type="molecule type" value="Genomic_DNA"/>
</dbReference>
<dbReference type="PRINTS" id="PR00740">
    <property type="entry name" value="GLHYDRLASE27"/>
</dbReference>
<evidence type="ECO:0000256" key="1">
    <source>
        <dbReference type="ARBA" id="ARBA00009743"/>
    </source>
</evidence>
<keyword evidence="2 4" id="KW-0378">Hydrolase</keyword>
<dbReference type="RefSeq" id="XP_009025412.1">
    <property type="nucleotide sequence ID" value="XM_009027164.1"/>
</dbReference>
<gene>
    <name evidence="6" type="primary">20197506</name>
    <name evidence="5" type="ORF">HELRODRAFT_155996</name>
</gene>
<dbReference type="Proteomes" id="UP000015101">
    <property type="component" value="Unassembled WGS sequence"/>
</dbReference>
<dbReference type="Gene3D" id="3.20.20.70">
    <property type="entry name" value="Aldolase class I"/>
    <property type="match status" value="2"/>
</dbReference>
<evidence type="ECO:0000256" key="4">
    <source>
        <dbReference type="RuleBase" id="RU361168"/>
    </source>
</evidence>
<comment type="similarity">
    <text evidence="1 4">Belongs to the glycosyl hydrolase 27 family.</text>
</comment>
<reference evidence="7" key="1">
    <citation type="submission" date="2012-12" db="EMBL/GenBank/DDBJ databases">
        <authorList>
            <person name="Hellsten U."/>
            <person name="Grimwood J."/>
            <person name="Chapman J.A."/>
            <person name="Shapiro H."/>
            <person name="Aerts A."/>
            <person name="Otillar R.P."/>
            <person name="Terry A.Y."/>
            <person name="Boore J.L."/>
            <person name="Simakov O."/>
            <person name="Marletaz F."/>
            <person name="Cho S.-J."/>
            <person name="Edsinger-Gonzales E."/>
            <person name="Havlak P."/>
            <person name="Kuo D.-H."/>
            <person name="Larsson T."/>
            <person name="Lv J."/>
            <person name="Arendt D."/>
            <person name="Savage R."/>
            <person name="Osoegawa K."/>
            <person name="de Jong P."/>
            <person name="Lindberg D.R."/>
            <person name="Seaver E.C."/>
            <person name="Weisblat D.A."/>
            <person name="Putnam N.H."/>
            <person name="Grigoriev I.V."/>
            <person name="Rokhsar D.S."/>
        </authorList>
    </citation>
    <scope>NUCLEOTIDE SEQUENCE</scope>
</reference>
<evidence type="ECO:0000256" key="2">
    <source>
        <dbReference type="ARBA" id="ARBA00022801"/>
    </source>
</evidence>
<evidence type="ECO:0000313" key="5">
    <source>
        <dbReference type="EMBL" id="ESN96192.1"/>
    </source>
</evidence>
<evidence type="ECO:0000313" key="7">
    <source>
        <dbReference type="Proteomes" id="UP000015101"/>
    </source>
</evidence>
<dbReference type="InterPro" id="IPR000111">
    <property type="entry name" value="Glyco_hydro_27/36_CS"/>
</dbReference>